<accession>A0A377M1S7</accession>
<evidence type="ECO:0000313" key="2">
    <source>
        <dbReference type="Proteomes" id="UP000255106"/>
    </source>
</evidence>
<sequence>MHAAQTGSRYPMPEVSCKAGTSDVAECNARYDAKTVVPLTFKKAGA</sequence>
<reference evidence="1 2" key="1">
    <citation type="submission" date="2018-06" db="EMBL/GenBank/DDBJ databases">
        <authorList>
            <consortium name="Pathogen Informatics"/>
            <person name="Doyle S."/>
        </authorList>
    </citation>
    <scope>NUCLEOTIDE SEQUENCE [LARGE SCALE GENOMIC DNA]</scope>
    <source>
        <strain evidence="1 2">NCTC10005</strain>
    </source>
</reference>
<dbReference type="EMBL" id="UGJB01000004">
    <property type="protein sequence ID" value="STQ11671.1"/>
    <property type="molecule type" value="Genomic_DNA"/>
</dbReference>
<name>A0A377M1S7_ENTCL</name>
<dbReference type="AlphaFoldDB" id="A0A377M1S7"/>
<dbReference type="Proteomes" id="UP000255106">
    <property type="component" value="Unassembled WGS sequence"/>
</dbReference>
<protein>
    <submittedName>
        <fullName evidence="1">SsrAB activated protein</fullName>
    </submittedName>
</protein>
<evidence type="ECO:0000313" key="1">
    <source>
        <dbReference type="EMBL" id="STQ11671.1"/>
    </source>
</evidence>
<gene>
    <name evidence="1" type="ORF">NCTC10005_04451</name>
</gene>
<proteinExistence type="predicted"/>
<organism evidence="1 2">
    <name type="scientific">Enterobacter cloacae</name>
    <dbReference type="NCBI Taxonomy" id="550"/>
    <lineage>
        <taxon>Bacteria</taxon>
        <taxon>Pseudomonadati</taxon>
        <taxon>Pseudomonadota</taxon>
        <taxon>Gammaproteobacteria</taxon>
        <taxon>Enterobacterales</taxon>
        <taxon>Enterobacteriaceae</taxon>
        <taxon>Enterobacter</taxon>
        <taxon>Enterobacter cloacae complex</taxon>
    </lineage>
</organism>